<dbReference type="PANTHER" id="PTHR11014:SF63">
    <property type="entry name" value="METALLOPEPTIDASE, PUTATIVE (AFU_ORTHOLOGUE AFUA_6G09600)-RELATED"/>
    <property type="match status" value="1"/>
</dbReference>
<feature type="domain" description="Peptidase M20 dimerisation" evidence="4">
    <location>
        <begin position="240"/>
        <end position="332"/>
    </location>
</feature>
<dbReference type="InterPro" id="IPR017439">
    <property type="entry name" value="Amidohydrolase"/>
</dbReference>
<feature type="binding site" evidence="2">
    <location>
        <position position="155"/>
    </location>
    <ligand>
        <name>Mn(2+)</name>
        <dbReference type="ChEBI" id="CHEBI:29035"/>
        <label>2</label>
    </ligand>
</feature>
<dbReference type="KEGG" id="smag:AN936_17710"/>
<evidence type="ECO:0000256" key="2">
    <source>
        <dbReference type="PIRSR" id="PIRSR005962-1"/>
    </source>
</evidence>
<evidence type="ECO:0000313" key="5">
    <source>
        <dbReference type="EMBL" id="ALH82127.1"/>
    </source>
</evidence>
<accession>A0A0N9VCM0</accession>
<feature type="binding site" evidence="2">
    <location>
        <position position="434"/>
    </location>
    <ligand>
        <name>Mn(2+)</name>
        <dbReference type="ChEBI" id="CHEBI:29035"/>
        <label>2</label>
    </ligand>
</feature>
<dbReference type="Pfam" id="PF07687">
    <property type="entry name" value="M20_dimer"/>
    <property type="match status" value="1"/>
</dbReference>
<protein>
    <submittedName>
        <fullName evidence="5">Peptidase M20</fullName>
    </submittedName>
</protein>
<dbReference type="NCBIfam" id="TIGR01891">
    <property type="entry name" value="amidohydrolases"/>
    <property type="match status" value="1"/>
</dbReference>
<keyword evidence="1" id="KW-0378">Hydrolase</keyword>
<organism evidence="5 6">
    <name type="scientific">Sphingopyxis macrogoltabida</name>
    <name type="common">Sphingomonas macrogoltabidus</name>
    <dbReference type="NCBI Taxonomy" id="33050"/>
    <lineage>
        <taxon>Bacteria</taxon>
        <taxon>Pseudomonadati</taxon>
        <taxon>Pseudomonadota</taxon>
        <taxon>Alphaproteobacteria</taxon>
        <taxon>Sphingomonadales</taxon>
        <taxon>Sphingomonadaceae</taxon>
        <taxon>Sphingopyxis</taxon>
    </lineage>
</organism>
<dbReference type="OrthoDB" id="9777385at2"/>
<evidence type="ECO:0000256" key="1">
    <source>
        <dbReference type="ARBA" id="ARBA00022801"/>
    </source>
</evidence>
<dbReference type="Proteomes" id="UP000058074">
    <property type="component" value="Chromosome"/>
</dbReference>
<evidence type="ECO:0000256" key="3">
    <source>
        <dbReference type="SAM" id="SignalP"/>
    </source>
</evidence>
<dbReference type="Pfam" id="PF01546">
    <property type="entry name" value="Peptidase_M20"/>
    <property type="match status" value="1"/>
</dbReference>
<dbReference type="SUPFAM" id="SSF55031">
    <property type="entry name" value="Bacterial exopeptidase dimerisation domain"/>
    <property type="match status" value="1"/>
</dbReference>
<dbReference type="InterPro" id="IPR011650">
    <property type="entry name" value="Peptidase_M20_dimer"/>
</dbReference>
<dbReference type="GO" id="GO:0016787">
    <property type="term" value="F:hydrolase activity"/>
    <property type="evidence" value="ECO:0007669"/>
    <property type="project" value="UniProtKB-KW"/>
</dbReference>
<feature type="binding site" evidence="2">
    <location>
        <position position="157"/>
    </location>
    <ligand>
        <name>Mn(2+)</name>
        <dbReference type="ChEBI" id="CHEBI:29035"/>
        <label>2</label>
    </ligand>
</feature>
<comment type="cofactor">
    <cofactor evidence="2">
        <name>Mn(2+)</name>
        <dbReference type="ChEBI" id="CHEBI:29035"/>
    </cofactor>
    <text evidence="2">The Mn(2+) ion enhances activity.</text>
</comment>
<dbReference type="Gene3D" id="3.30.70.360">
    <property type="match status" value="1"/>
</dbReference>
<dbReference type="SUPFAM" id="SSF53187">
    <property type="entry name" value="Zn-dependent exopeptidases"/>
    <property type="match status" value="1"/>
</dbReference>
<dbReference type="InterPro" id="IPR002933">
    <property type="entry name" value="Peptidase_M20"/>
</dbReference>
<name>A0A0N9VCM0_SPHMC</name>
<proteinExistence type="predicted"/>
<dbReference type="PIRSF" id="PIRSF005962">
    <property type="entry name" value="Pept_M20D_amidohydro"/>
    <property type="match status" value="1"/>
</dbReference>
<dbReference type="PATRIC" id="fig|33050.5.peg.3671"/>
<dbReference type="EMBL" id="CP012700">
    <property type="protein sequence ID" value="ALH82127.1"/>
    <property type="molecule type" value="Genomic_DNA"/>
</dbReference>
<feature type="signal peptide" evidence="3">
    <location>
        <begin position="1"/>
        <end position="43"/>
    </location>
</feature>
<feature type="binding site" evidence="2">
    <location>
        <position position="218"/>
    </location>
    <ligand>
        <name>Mn(2+)</name>
        <dbReference type="ChEBI" id="CHEBI:29035"/>
        <label>2</label>
    </ligand>
</feature>
<dbReference type="AlphaFoldDB" id="A0A0N9VCM0"/>
<evidence type="ECO:0000313" key="6">
    <source>
        <dbReference type="Proteomes" id="UP000058074"/>
    </source>
</evidence>
<dbReference type="InterPro" id="IPR036264">
    <property type="entry name" value="Bact_exopeptidase_dim_dom"/>
</dbReference>
<keyword evidence="2" id="KW-0464">Manganese</keyword>
<keyword evidence="2" id="KW-0479">Metal-binding</keyword>
<dbReference type="Gene3D" id="3.40.630.10">
    <property type="entry name" value="Zn peptidases"/>
    <property type="match status" value="1"/>
</dbReference>
<reference evidence="5 6" key="1">
    <citation type="journal article" date="2015" name="Genome Announc.">
        <title>Complete Genome Sequence of Polypropylene Glycol- and Polyethylene Glycol-Degrading Sphingopyxis macrogoltabida Strain EY-1.</title>
        <authorList>
            <person name="Ohtsubo Y."/>
            <person name="Nagata Y."/>
            <person name="Numata M."/>
            <person name="Tsuchikane K."/>
            <person name="Hosoyama A."/>
            <person name="Yamazoe A."/>
            <person name="Tsuda M."/>
            <person name="Fujita N."/>
            <person name="Kawai F."/>
        </authorList>
    </citation>
    <scope>NUCLEOTIDE SEQUENCE [LARGE SCALE GENOMIC DNA]</scope>
    <source>
        <strain evidence="5 6">EY-1</strain>
    </source>
</reference>
<evidence type="ECO:0000259" key="4">
    <source>
        <dbReference type="Pfam" id="PF07687"/>
    </source>
</evidence>
<dbReference type="GO" id="GO:0046872">
    <property type="term" value="F:metal ion binding"/>
    <property type="evidence" value="ECO:0007669"/>
    <property type="project" value="UniProtKB-KW"/>
</dbReference>
<dbReference type="PANTHER" id="PTHR11014">
    <property type="entry name" value="PEPTIDASE M20 FAMILY MEMBER"/>
    <property type="match status" value="1"/>
</dbReference>
<gene>
    <name evidence="5" type="ORF">AN936_17710</name>
</gene>
<feature type="chain" id="PRO_5006039392" evidence="3">
    <location>
        <begin position="44"/>
        <end position="463"/>
    </location>
</feature>
<dbReference type="PROSITE" id="PS51257">
    <property type="entry name" value="PROKAR_LIPOPROTEIN"/>
    <property type="match status" value="1"/>
</dbReference>
<keyword evidence="3" id="KW-0732">Signal</keyword>
<feature type="binding site" evidence="2">
    <location>
        <position position="191"/>
    </location>
    <ligand>
        <name>Mn(2+)</name>
        <dbReference type="ChEBI" id="CHEBI:29035"/>
        <label>2</label>
    </ligand>
</feature>
<sequence length="463" mass="49201">MGEAIVRHRKQGSGGIDKKLRAFHGTGFAALVAACLTATPALAASDVVPAVEADYAAHLEKLFLDFHRNPELSFLEVRTAAIMAKELRAIGGIEVTEKVGGTGVVGVMRNGDGPVLLMRADMDGLPLKEDSGLPYASTATQVDRDGVTKPVMQACGHDVHITALIGAARQLARLKDRWQGTILFVVQPAEERIAGARMMLEGGLYTRFAKPDYAIGFHVTSDFPSGTLGIEPGTVLSSADSVDVIIPGVGAHGASPQMGKDPIVMGSEIVMALQTLVSRQISPLKPGVVTVGSFQAGNKHNIIPDKALLQLSVRADDEATRAKLIDGIKRIAVNVGRMNGMPEDKLPEVKVGFESTPVTSNDPALTQRVRSAFAAALGEDVLYSKPRESMGSEDFSYFIQPDLKVPGAFFWVGGTPRAEYDAAAKGGAPLRPHHSPFFRIEPRPAVTLGTQAMTVAALDILKK</sequence>